<comment type="caution">
    <text evidence="2">The sequence shown here is derived from an EMBL/GenBank/DDBJ whole genome shotgun (WGS) entry which is preliminary data.</text>
</comment>
<name>A0AA39UP45_9AGAR</name>
<feature type="compositionally biased region" description="Acidic residues" evidence="1">
    <location>
        <begin position="76"/>
        <end position="87"/>
    </location>
</feature>
<keyword evidence="3" id="KW-1185">Reference proteome</keyword>
<protein>
    <submittedName>
        <fullName evidence="2">Uncharacterized protein</fullName>
    </submittedName>
</protein>
<feature type="region of interest" description="Disordered" evidence="1">
    <location>
        <begin position="341"/>
        <end position="368"/>
    </location>
</feature>
<dbReference type="EMBL" id="JAUEPU010000045">
    <property type="protein sequence ID" value="KAK0486795.1"/>
    <property type="molecule type" value="Genomic_DNA"/>
</dbReference>
<organism evidence="2 3">
    <name type="scientific">Armillaria luteobubalina</name>
    <dbReference type="NCBI Taxonomy" id="153913"/>
    <lineage>
        <taxon>Eukaryota</taxon>
        <taxon>Fungi</taxon>
        <taxon>Dikarya</taxon>
        <taxon>Basidiomycota</taxon>
        <taxon>Agaricomycotina</taxon>
        <taxon>Agaricomycetes</taxon>
        <taxon>Agaricomycetidae</taxon>
        <taxon>Agaricales</taxon>
        <taxon>Marasmiineae</taxon>
        <taxon>Physalacriaceae</taxon>
        <taxon>Armillaria</taxon>
    </lineage>
</organism>
<evidence type="ECO:0000313" key="3">
    <source>
        <dbReference type="Proteomes" id="UP001175228"/>
    </source>
</evidence>
<gene>
    <name evidence="2" type="ORF">EDD18DRAFT_665073</name>
</gene>
<reference evidence="2" key="1">
    <citation type="submission" date="2023-06" db="EMBL/GenBank/DDBJ databases">
        <authorList>
            <consortium name="Lawrence Berkeley National Laboratory"/>
            <person name="Ahrendt S."/>
            <person name="Sahu N."/>
            <person name="Indic B."/>
            <person name="Wong-Bajracharya J."/>
            <person name="Merenyi Z."/>
            <person name="Ke H.-M."/>
            <person name="Monk M."/>
            <person name="Kocsube S."/>
            <person name="Drula E."/>
            <person name="Lipzen A."/>
            <person name="Balint B."/>
            <person name="Henrissat B."/>
            <person name="Andreopoulos B."/>
            <person name="Martin F.M."/>
            <person name="Harder C.B."/>
            <person name="Rigling D."/>
            <person name="Ford K.L."/>
            <person name="Foster G.D."/>
            <person name="Pangilinan J."/>
            <person name="Papanicolaou A."/>
            <person name="Barry K."/>
            <person name="LaButti K."/>
            <person name="Viragh M."/>
            <person name="Koriabine M."/>
            <person name="Yan M."/>
            <person name="Riley R."/>
            <person name="Champramary S."/>
            <person name="Plett K.L."/>
            <person name="Tsai I.J."/>
            <person name="Slot J."/>
            <person name="Sipos G."/>
            <person name="Plett J."/>
            <person name="Nagy L.G."/>
            <person name="Grigoriev I.V."/>
        </authorList>
    </citation>
    <scope>NUCLEOTIDE SEQUENCE</scope>
    <source>
        <strain evidence="2">HWK02</strain>
    </source>
</reference>
<accession>A0AA39UP45</accession>
<feature type="compositionally biased region" description="Low complexity" evidence="1">
    <location>
        <begin position="185"/>
        <end position="198"/>
    </location>
</feature>
<dbReference type="AlphaFoldDB" id="A0AA39UP45"/>
<proteinExistence type="predicted"/>
<feature type="region of interest" description="Disordered" evidence="1">
    <location>
        <begin position="68"/>
        <end position="88"/>
    </location>
</feature>
<evidence type="ECO:0000313" key="2">
    <source>
        <dbReference type="EMBL" id="KAK0486795.1"/>
    </source>
</evidence>
<feature type="compositionally biased region" description="Polar residues" evidence="1">
    <location>
        <begin position="137"/>
        <end position="158"/>
    </location>
</feature>
<evidence type="ECO:0000256" key="1">
    <source>
        <dbReference type="SAM" id="MobiDB-lite"/>
    </source>
</evidence>
<dbReference type="Proteomes" id="UP001175228">
    <property type="component" value="Unassembled WGS sequence"/>
</dbReference>
<feature type="region of interest" description="Disordered" evidence="1">
    <location>
        <begin position="108"/>
        <end position="203"/>
    </location>
</feature>
<sequence>MVVPFCYFRPNISFPIGYGNELAGLATPPPKRLNAILSQYDPESLLFAFPFSQPEESWVSPVNTLLPSPPSYNNSEDTDSQEDDCGDDMPTAYVKVVQRKYLFPPATILATPPTTPQRQRNGKIRFEPYNVRDGSPRQPSLSTASRSPPARPTSQSPICRSRVRVDKDASSPAAVSKTYRLSKMSTPSSTSVPSSTSSNENLEAEPCPRYCVQQDFPPEFVRQVTEKFGIPSNQILYYRKMDGNFHYCPLDCGNYTLGSSMAHHLKKHHPDIEGMTVSCSVRSLKGERCLCQPVQGIEFLAHFERDNCIQEALCPFCLRVTATPKLMDHFEVCDEIEHPEECEPQPQEQEQAQNRRARSARGGWVTKTLRRKKLPLPKVQKAPSFVMNLRQKKRKPARYA</sequence>